<evidence type="ECO:0000313" key="1">
    <source>
        <dbReference type="EMBL" id="MBM7587552.1"/>
    </source>
</evidence>
<keyword evidence="2" id="KW-1185">Reference proteome</keyword>
<evidence type="ECO:0000313" key="2">
    <source>
        <dbReference type="Proteomes" id="UP001646157"/>
    </source>
</evidence>
<organism evidence="1 2">
    <name type="scientific">Rossellomorea pakistanensis</name>
    <dbReference type="NCBI Taxonomy" id="992288"/>
    <lineage>
        <taxon>Bacteria</taxon>
        <taxon>Bacillati</taxon>
        <taxon>Bacillota</taxon>
        <taxon>Bacilli</taxon>
        <taxon>Bacillales</taxon>
        <taxon>Bacillaceae</taxon>
        <taxon>Rossellomorea</taxon>
    </lineage>
</organism>
<dbReference type="EMBL" id="JAFBDZ010000004">
    <property type="protein sequence ID" value="MBM7587552.1"/>
    <property type="molecule type" value="Genomic_DNA"/>
</dbReference>
<name>A0ABS2NI58_9BACI</name>
<protein>
    <submittedName>
        <fullName evidence="1">Uncharacterized protein</fullName>
    </submittedName>
</protein>
<dbReference type="Proteomes" id="UP001646157">
    <property type="component" value="Unassembled WGS sequence"/>
</dbReference>
<accession>A0ABS2NI58</accession>
<reference evidence="1 2" key="1">
    <citation type="submission" date="2021-01" db="EMBL/GenBank/DDBJ databases">
        <title>Genomic Encyclopedia of Type Strains, Phase IV (KMG-IV): sequencing the most valuable type-strain genomes for metagenomic binning, comparative biology and taxonomic classification.</title>
        <authorList>
            <person name="Goeker M."/>
        </authorList>
    </citation>
    <scope>NUCLEOTIDE SEQUENCE [LARGE SCALE GENOMIC DNA]</scope>
    <source>
        <strain evidence="1 2">DSM 24834</strain>
    </source>
</reference>
<proteinExistence type="predicted"/>
<sequence length="39" mass="4513">MDTIIWVFLPLAQSLLPKNHSANMLDMISYMLVMNVTNF</sequence>
<gene>
    <name evidence="1" type="ORF">JOC86_004125</name>
</gene>
<comment type="caution">
    <text evidence="1">The sequence shown here is derived from an EMBL/GenBank/DDBJ whole genome shotgun (WGS) entry which is preliminary data.</text>
</comment>